<dbReference type="AlphaFoldDB" id="A0A454A9C5"/>
<dbReference type="Proteomes" id="UP000009182">
    <property type="component" value="Chromosome"/>
</dbReference>
<dbReference type="EMBL" id="CP000247">
    <property type="protein sequence ID" value="ABG71741.1"/>
    <property type="molecule type" value="Genomic_DNA"/>
</dbReference>
<proteinExistence type="predicted"/>
<evidence type="ECO:0000313" key="1">
    <source>
        <dbReference type="EMBL" id="ABG71741.1"/>
    </source>
</evidence>
<reference evidence="1 2" key="1">
    <citation type="journal article" date="2006" name="Mol. Microbiol.">
        <title>Role of pathogenicity island-associated integrases in the genome plasticity of uropathogenic Escherichia coli strain 536.</title>
        <authorList>
            <person name="Hochhut B."/>
            <person name="Wilde C."/>
            <person name="Balling G."/>
            <person name="Middendorf B."/>
            <person name="Dobrindt U."/>
            <person name="Brzuszkiewicz E."/>
            <person name="Gottschalk G."/>
            <person name="Carniel E."/>
            <person name="Hacker J."/>
        </authorList>
    </citation>
    <scope>NUCLEOTIDE SEQUENCE [LARGE SCALE GENOMIC DNA]</scope>
    <source>
        <strain evidence="2">536 / UPEC</strain>
    </source>
</reference>
<organism evidence="1 2">
    <name type="scientific">Escherichia coli O6:K15:H31 (strain 536 / UPEC)</name>
    <dbReference type="NCBI Taxonomy" id="362663"/>
    <lineage>
        <taxon>Bacteria</taxon>
        <taxon>Pseudomonadati</taxon>
        <taxon>Pseudomonadota</taxon>
        <taxon>Gammaproteobacteria</taxon>
        <taxon>Enterobacterales</taxon>
        <taxon>Enterobacteriaceae</taxon>
        <taxon>Escherichia</taxon>
    </lineage>
</organism>
<evidence type="ECO:0000313" key="2">
    <source>
        <dbReference type="Proteomes" id="UP000009182"/>
    </source>
</evidence>
<accession>A0A454A9C5</accession>
<name>A0A454A9C5_ECOL5</name>
<protein>
    <submittedName>
        <fullName evidence="1">Uncharacterized protein</fullName>
    </submittedName>
</protein>
<dbReference type="KEGG" id="ecp:ECP_3770"/>
<gene>
    <name evidence="1" type="ordered locus">ECP_3770</name>
</gene>
<sequence length="46" mass="5263">MYLSIQVSALVPGFYYPAPELTSREVAMFHVRRAATDRRYARDVAS</sequence>